<dbReference type="InterPro" id="IPR041679">
    <property type="entry name" value="DNA2/NAM7-like_C"/>
</dbReference>
<feature type="domain" description="RAP" evidence="1">
    <location>
        <begin position="279"/>
        <end position="336"/>
    </location>
</feature>
<name>A0A4R8FIV4_9GAMM</name>
<dbReference type="FunFam" id="3.40.960.10:FF:000002">
    <property type="entry name" value="DNA helicase related protein"/>
    <property type="match status" value="1"/>
</dbReference>
<dbReference type="RefSeq" id="WP_243836309.1">
    <property type="nucleotide sequence ID" value="NZ_SOEC01000017.1"/>
</dbReference>
<dbReference type="InterPro" id="IPR013584">
    <property type="entry name" value="RAP"/>
</dbReference>
<dbReference type="AlphaFoldDB" id="A0A4R8FIV4"/>
<dbReference type="InterPro" id="IPR027417">
    <property type="entry name" value="P-loop_NTPase"/>
</dbReference>
<dbReference type="Gene3D" id="3.40.50.300">
    <property type="entry name" value="P-loop containing nucleotide triphosphate hydrolases"/>
    <property type="match status" value="1"/>
</dbReference>
<dbReference type="InterPro" id="IPR049468">
    <property type="entry name" value="Restrct_endonuc-II-like_dom"/>
</dbReference>
<dbReference type="Proteomes" id="UP000294489">
    <property type="component" value="Unassembled WGS sequence"/>
</dbReference>
<sequence>LIGNLVASCHDSISKPDEGKASRASFFRQSVVIFPTAAKQGRNLGVSLVPIKDAVYADSYNRREAQVMVERIIQHMTEHPKQSLGVVVLNKKQQELLSDEYQAAAQQSTAAQKFEAHWEHERDGLEPFFIKNLENVQGDERDCIFIGTVYGPDEHGKVMNRFGPISGQTGRRRLNVLFSRAKERIVTFSSMTPDDIRVTQPENQGGAWMLKKWLEYAYNGHLDTGDATFKEPDSDFERHVISVIRSLGYNVDPQVGVQGFFIDIGVRHPDYPYGYLLGVECDGATYHSSKSARDRDRLRQEILEAKGWTLHRIWSTDWFTDPFREREKLAEVLEKRLKAVVEPSQHALTF</sequence>
<dbReference type="Gene3D" id="3.40.960.10">
    <property type="entry name" value="VSR Endonuclease"/>
    <property type="match status" value="1"/>
</dbReference>
<dbReference type="InterPro" id="IPR011335">
    <property type="entry name" value="Restrct_endonuc-II-like"/>
</dbReference>
<accession>A0A4R8FIV4</accession>
<dbReference type="SUPFAM" id="SSF52980">
    <property type="entry name" value="Restriction endonuclease-like"/>
    <property type="match status" value="1"/>
</dbReference>
<evidence type="ECO:0000313" key="2">
    <source>
        <dbReference type="EMBL" id="TDX26019.1"/>
    </source>
</evidence>
<dbReference type="Pfam" id="PF13087">
    <property type="entry name" value="AAA_12"/>
    <property type="match status" value="1"/>
</dbReference>
<evidence type="ECO:0000259" key="1">
    <source>
        <dbReference type="SMART" id="SM00952"/>
    </source>
</evidence>
<evidence type="ECO:0000313" key="3">
    <source>
        <dbReference type="Proteomes" id="UP000294489"/>
    </source>
</evidence>
<proteinExistence type="predicted"/>
<organism evidence="2 3">
    <name type="scientific">Modicisalibacter xianhensis</name>
    <dbReference type="NCBI Taxonomy" id="442341"/>
    <lineage>
        <taxon>Bacteria</taxon>
        <taxon>Pseudomonadati</taxon>
        <taxon>Pseudomonadota</taxon>
        <taxon>Gammaproteobacteria</taxon>
        <taxon>Oceanospirillales</taxon>
        <taxon>Halomonadaceae</taxon>
        <taxon>Modicisalibacter</taxon>
    </lineage>
</organism>
<dbReference type="SMART" id="SM00952">
    <property type="entry name" value="RAP"/>
    <property type="match status" value="1"/>
</dbReference>
<dbReference type="Pfam" id="PF18741">
    <property type="entry name" value="MTES_1575"/>
    <property type="match status" value="1"/>
</dbReference>
<reference evidence="2 3" key="1">
    <citation type="submission" date="2019-03" db="EMBL/GenBank/DDBJ databases">
        <title>Freshwater and sediment microbial communities from various areas in North America, analyzing microbe dynamics in response to fracking.</title>
        <authorList>
            <person name="Lamendella R."/>
        </authorList>
    </citation>
    <scope>NUCLEOTIDE SEQUENCE [LARGE SCALE GENOMIC DNA]</scope>
    <source>
        <strain evidence="2 3">6_TX</strain>
    </source>
</reference>
<comment type="caution">
    <text evidence="2">The sequence shown here is derived from an EMBL/GenBank/DDBJ whole genome shotgun (WGS) entry which is preliminary data.</text>
</comment>
<protein>
    <submittedName>
        <fullName evidence="2">AAA domain-containing protein</fullName>
    </submittedName>
</protein>
<dbReference type="EMBL" id="SOEC01000017">
    <property type="protein sequence ID" value="TDX26019.1"/>
    <property type="molecule type" value="Genomic_DNA"/>
</dbReference>
<feature type="non-terminal residue" evidence="2">
    <location>
        <position position="1"/>
    </location>
</feature>
<gene>
    <name evidence="2" type="ORF">DFO67_1171</name>
</gene>